<keyword evidence="4" id="KW-0677">Repeat</keyword>
<comment type="subcellular location">
    <subcellularLocation>
        <location evidence="1">Cytoplasm</location>
        <location evidence="1">Cytoskeleton</location>
    </subcellularLocation>
</comment>
<evidence type="ECO:0000256" key="7">
    <source>
        <dbReference type="ARBA" id="ARBA00038532"/>
    </source>
</evidence>
<comment type="similarity">
    <text evidence="2">Belongs to the actin-binding proteins ADF family. Twinfilin subfamily.</text>
</comment>
<keyword evidence="6" id="KW-0206">Cytoskeleton</keyword>
<keyword evidence="5" id="KW-0009">Actin-binding</keyword>
<dbReference type="CDD" id="cd11284">
    <property type="entry name" value="ADF_Twf-C_like"/>
    <property type="match status" value="1"/>
</dbReference>
<dbReference type="PROSITE" id="PS51263">
    <property type="entry name" value="ADF_H"/>
    <property type="match status" value="2"/>
</dbReference>
<dbReference type="PANTHER" id="PTHR13759:SF1">
    <property type="entry name" value="TWINFILIN"/>
    <property type="match status" value="1"/>
</dbReference>
<keyword evidence="11" id="KW-1185">Reference proteome</keyword>
<dbReference type="InterPro" id="IPR028458">
    <property type="entry name" value="Twinfilin"/>
</dbReference>
<feature type="region of interest" description="Disordered" evidence="8">
    <location>
        <begin position="303"/>
        <end position="346"/>
    </location>
</feature>
<evidence type="ECO:0000256" key="4">
    <source>
        <dbReference type="ARBA" id="ARBA00022737"/>
    </source>
</evidence>
<dbReference type="GO" id="GO:0030042">
    <property type="term" value="P:actin filament depolymerization"/>
    <property type="evidence" value="ECO:0007669"/>
    <property type="project" value="TreeGrafter"/>
</dbReference>
<keyword evidence="3" id="KW-0963">Cytoplasm</keyword>
<dbReference type="InterPro" id="IPR002108">
    <property type="entry name" value="ADF-H"/>
</dbReference>
<dbReference type="GO" id="GO:0051016">
    <property type="term" value="P:barbed-end actin filament capping"/>
    <property type="evidence" value="ECO:0007669"/>
    <property type="project" value="TreeGrafter"/>
</dbReference>
<evidence type="ECO:0000256" key="2">
    <source>
        <dbReference type="ARBA" id="ARBA00009557"/>
    </source>
</evidence>
<name>A0A9P3LHN5_9APHY</name>
<evidence type="ECO:0000256" key="5">
    <source>
        <dbReference type="ARBA" id="ARBA00023203"/>
    </source>
</evidence>
<feature type="domain" description="ADF-H" evidence="9">
    <location>
        <begin position="177"/>
        <end position="313"/>
    </location>
</feature>
<reference evidence="10 11" key="1">
    <citation type="submission" date="2021-08" db="EMBL/GenBank/DDBJ databases">
        <title>Draft Genome Sequence of Phanerochaete sordida strain YK-624.</title>
        <authorList>
            <person name="Mori T."/>
            <person name="Dohra H."/>
            <person name="Suzuki T."/>
            <person name="Kawagishi H."/>
            <person name="Hirai H."/>
        </authorList>
    </citation>
    <scope>NUCLEOTIDE SEQUENCE [LARGE SCALE GENOMIC DNA]</scope>
    <source>
        <strain evidence="10 11">YK-624</strain>
    </source>
</reference>
<evidence type="ECO:0000256" key="8">
    <source>
        <dbReference type="SAM" id="MobiDB-lite"/>
    </source>
</evidence>
<dbReference type="InterPro" id="IPR029006">
    <property type="entry name" value="ADF-H/Gelsolin-like_dom_sf"/>
</dbReference>
<protein>
    <submittedName>
        <fullName evidence="10">Actin depolymerizing protein</fullName>
    </submittedName>
</protein>
<dbReference type="SMART" id="SM00102">
    <property type="entry name" value="ADF"/>
    <property type="match status" value="2"/>
</dbReference>
<proteinExistence type="inferred from homology"/>
<gene>
    <name evidence="10" type="ORF">PsYK624_113390</name>
</gene>
<comment type="caution">
    <text evidence="10">The sequence shown here is derived from an EMBL/GenBank/DDBJ whole genome shotgun (WGS) entry which is preliminary data.</text>
</comment>
<evidence type="ECO:0000256" key="3">
    <source>
        <dbReference type="ARBA" id="ARBA00022490"/>
    </source>
</evidence>
<evidence type="ECO:0000256" key="6">
    <source>
        <dbReference type="ARBA" id="ARBA00023212"/>
    </source>
</evidence>
<evidence type="ECO:0000259" key="9">
    <source>
        <dbReference type="PROSITE" id="PS51263"/>
    </source>
</evidence>
<dbReference type="FunFam" id="3.40.20.10:FF:000042">
    <property type="entry name" value="Actin depolymerizing protein"/>
    <property type="match status" value="1"/>
</dbReference>
<dbReference type="Gene3D" id="3.40.20.10">
    <property type="entry name" value="Severin"/>
    <property type="match status" value="2"/>
</dbReference>
<evidence type="ECO:0000256" key="1">
    <source>
        <dbReference type="ARBA" id="ARBA00004245"/>
    </source>
</evidence>
<dbReference type="EMBL" id="BPQB01000046">
    <property type="protein sequence ID" value="GJE95158.1"/>
    <property type="molecule type" value="Genomic_DNA"/>
</dbReference>
<evidence type="ECO:0000313" key="10">
    <source>
        <dbReference type="EMBL" id="GJE95158.1"/>
    </source>
</evidence>
<dbReference type="Proteomes" id="UP000703269">
    <property type="component" value="Unassembled WGS sequence"/>
</dbReference>
<organism evidence="10 11">
    <name type="scientific">Phanerochaete sordida</name>
    <dbReference type="NCBI Taxonomy" id="48140"/>
    <lineage>
        <taxon>Eukaryota</taxon>
        <taxon>Fungi</taxon>
        <taxon>Dikarya</taxon>
        <taxon>Basidiomycota</taxon>
        <taxon>Agaricomycotina</taxon>
        <taxon>Agaricomycetes</taxon>
        <taxon>Polyporales</taxon>
        <taxon>Phanerochaetaceae</taxon>
        <taxon>Phanerochaete</taxon>
    </lineage>
</organism>
<accession>A0A9P3LHN5</accession>
<dbReference type="GO" id="GO:0005884">
    <property type="term" value="C:actin filament"/>
    <property type="evidence" value="ECO:0007669"/>
    <property type="project" value="TreeGrafter"/>
</dbReference>
<sequence length="346" mass="37489">MSATSGITVSPELSAAFSDALTSQSVRFLKISILNESLVADQSVPPSGTLSDDLDKLGDLLEDDTPAYVLVRLDNPPTEWLAVFYVPDSARVRDKMLYASTRNNLTKALGSAPFTDQIFATSKADITADAYMKHRASLAAPKPMTPRELEMEEIKLAETRSATYDGSRARKSHVVGKVGFQWSEECEQAVTELGRGDEGRLVVLSIDPASETLVLSSQANIAADDIGASLPTADPAYAFYAWPQSRRREIVFIYSCPSGSPIKHRMLYSSGMLLVYHNAKNLLAPTLATLATRKVETSDPKEVNEHFLRSVVGPELGGGDDGSGASTPAHEEQKGFARPKGPARRR</sequence>
<dbReference type="PANTHER" id="PTHR13759">
    <property type="entry name" value="TWINFILIN"/>
    <property type="match status" value="1"/>
</dbReference>
<comment type="subunit">
    <text evidence="7">Interacts with G-actin; ADP-actin form.</text>
</comment>
<dbReference type="Pfam" id="PF00241">
    <property type="entry name" value="Cofilin_ADF"/>
    <property type="match status" value="2"/>
</dbReference>
<feature type="domain" description="ADF-H" evidence="9">
    <location>
        <begin position="6"/>
        <end position="136"/>
    </location>
</feature>
<evidence type="ECO:0000313" key="11">
    <source>
        <dbReference type="Proteomes" id="UP000703269"/>
    </source>
</evidence>
<dbReference type="CDD" id="cd11285">
    <property type="entry name" value="ADF_Twf-N_like"/>
    <property type="match status" value="1"/>
</dbReference>
<dbReference type="OrthoDB" id="10006997at2759"/>
<dbReference type="GO" id="GO:0051015">
    <property type="term" value="F:actin filament binding"/>
    <property type="evidence" value="ECO:0007669"/>
    <property type="project" value="TreeGrafter"/>
</dbReference>
<dbReference type="GO" id="GO:0005737">
    <property type="term" value="C:cytoplasm"/>
    <property type="evidence" value="ECO:0007669"/>
    <property type="project" value="TreeGrafter"/>
</dbReference>
<dbReference type="SUPFAM" id="SSF55753">
    <property type="entry name" value="Actin depolymerizing proteins"/>
    <property type="match status" value="2"/>
</dbReference>
<dbReference type="GO" id="GO:0003785">
    <property type="term" value="F:actin monomer binding"/>
    <property type="evidence" value="ECO:0007669"/>
    <property type="project" value="TreeGrafter"/>
</dbReference>
<dbReference type="AlphaFoldDB" id="A0A9P3LHN5"/>